<evidence type="ECO:0000256" key="1">
    <source>
        <dbReference type="SAM" id="MobiDB-lite"/>
    </source>
</evidence>
<reference evidence="2" key="1">
    <citation type="journal article" date="2020" name="Stud. Mycol.">
        <title>101 Dothideomycetes genomes: a test case for predicting lifestyles and emergence of pathogens.</title>
        <authorList>
            <person name="Haridas S."/>
            <person name="Albert R."/>
            <person name="Binder M."/>
            <person name="Bloem J."/>
            <person name="Labutti K."/>
            <person name="Salamov A."/>
            <person name="Andreopoulos B."/>
            <person name="Baker S."/>
            <person name="Barry K."/>
            <person name="Bills G."/>
            <person name="Bluhm B."/>
            <person name="Cannon C."/>
            <person name="Castanera R."/>
            <person name="Culley D."/>
            <person name="Daum C."/>
            <person name="Ezra D."/>
            <person name="Gonzalez J."/>
            <person name="Henrissat B."/>
            <person name="Kuo A."/>
            <person name="Liang C."/>
            <person name="Lipzen A."/>
            <person name="Lutzoni F."/>
            <person name="Magnuson J."/>
            <person name="Mondo S."/>
            <person name="Nolan M."/>
            <person name="Ohm R."/>
            <person name="Pangilinan J."/>
            <person name="Park H.-J."/>
            <person name="Ramirez L."/>
            <person name="Alfaro M."/>
            <person name="Sun H."/>
            <person name="Tritt A."/>
            <person name="Yoshinaga Y."/>
            <person name="Zwiers L.-H."/>
            <person name="Turgeon B."/>
            <person name="Goodwin S."/>
            <person name="Spatafora J."/>
            <person name="Crous P."/>
            <person name="Grigoriev I."/>
        </authorList>
    </citation>
    <scope>NUCLEOTIDE SEQUENCE</scope>
    <source>
        <strain evidence="2">CBS 379.55</strain>
    </source>
</reference>
<evidence type="ECO:0000313" key="3">
    <source>
        <dbReference type="Proteomes" id="UP000800097"/>
    </source>
</evidence>
<dbReference type="PANTHER" id="PTHR39606">
    <property type="entry name" value="SURFACE PROTEIN, PUTATIVE-RELATED"/>
    <property type="match status" value="1"/>
</dbReference>
<evidence type="ECO:0000313" key="2">
    <source>
        <dbReference type="EMBL" id="KAF2274897.1"/>
    </source>
</evidence>
<keyword evidence="3" id="KW-1185">Reference proteome</keyword>
<feature type="compositionally biased region" description="Polar residues" evidence="1">
    <location>
        <begin position="109"/>
        <end position="118"/>
    </location>
</feature>
<feature type="compositionally biased region" description="Basic and acidic residues" evidence="1">
    <location>
        <begin position="184"/>
        <end position="193"/>
    </location>
</feature>
<feature type="compositionally biased region" description="Basic and acidic residues" evidence="1">
    <location>
        <begin position="1"/>
        <end position="18"/>
    </location>
</feature>
<feature type="compositionally biased region" description="Polar residues" evidence="1">
    <location>
        <begin position="170"/>
        <end position="179"/>
    </location>
</feature>
<accession>A0A6A6JF14</accession>
<dbReference type="AlphaFoldDB" id="A0A6A6JF14"/>
<sequence length="265" mass="26377">MEKIKHKVEQVLHKDRDTTTTSGTTHAGGDPSGPHRTHLGNVADPRDSDRPGGYGNTASAGGTTHTGFDSGTTGTTGYGSTTHTGTGLTGSTGTHAGTGLTGSTGHSTNAGPHSSNIANKLDPRYDSDRDNSATLGGGPGYGTHTGTGLTTSTGTHTGTGLTGSTGHSTNAGPHSTNIGNVLDPRIDSDRDGSHTVGGYGSTTGTGYGTHTGSHTGAGLTGSTGTHTGTGQHTAGPHKSDFLNKVDPTVDSDLDGSKTLGTNRTY</sequence>
<feature type="region of interest" description="Disordered" evidence="1">
    <location>
        <begin position="1"/>
        <end position="265"/>
    </location>
</feature>
<protein>
    <submittedName>
        <fullName evidence="2">Uncharacterized protein</fullName>
    </submittedName>
</protein>
<dbReference type="PANTHER" id="PTHR39606:SF1">
    <property type="entry name" value="CELL SURFACE PROTEIN"/>
    <property type="match status" value="1"/>
</dbReference>
<dbReference type="EMBL" id="ML986500">
    <property type="protein sequence ID" value="KAF2274897.1"/>
    <property type="molecule type" value="Genomic_DNA"/>
</dbReference>
<feature type="compositionally biased region" description="Low complexity" evidence="1">
    <location>
        <begin position="210"/>
        <end position="234"/>
    </location>
</feature>
<name>A0A6A6JF14_WESOR</name>
<feature type="compositionally biased region" description="Basic and acidic residues" evidence="1">
    <location>
        <begin position="121"/>
        <end position="131"/>
    </location>
</feature>
<organism evidence="2 3">
    <name type="scientific">Westerdykella ornata</name>
    <dbReference type="NCBI Taxonomy" id="318751"/>
    <lineage>
        <taxon>Eukaryota</taxon>
        <taxon>Fungi</taxon>
        <taxon>Dikarya</taxon>
        <taxon>Ascomycota</taxon>
        <taxon>Pezizomycotina</taxon>
        <taxon>Dothideomycetes</taxon>
        <taxon>Pleosporomycetidae</taxon>
        <taxon>Pleosporales</taxon>
        <taxon>Sporormiaceae</taxon>
        <taxon>Westerdykella</taxon>
    </lineage>
</organism>
<gene>
    <name evidence="2" type="ORF">EI97DRAFT_93248</name>
</gene>
<feature type="compositionally biased region" description="Low complexity" evidence="1">
    <location>
        <begin position="61"/>
        <end position="108"/>
    </location>
</feature>
<dbReference type="RefSeq" id="XP_033652436.1">
    <property type="nucleotide sequence ID" value="XM_033803214.1"/>
</dbReference>
<feature type="compositionally biased region" description="Gly residues" evidence="1">
    <location>
        <begin position="135"/>
        <end position="145"/>
    </location>
</feature>
<dbReference type="GeneID" id="54556389"/>
<feature type="compositionally biased region" description="Gly residues" evidence="1">
    <location>
        <begin position="195"/>
        <end position="209"/>
    </location>
</feature>
<dbReference type="OrthoDB" id="2590867at2759"/>
<proteinExistence type="predicted"/>
<dbReference type="Proteomes" id="UP000800097">
    <property type="component" value="Unassembled WGS sequence"/>
</dbReference>
<feature type="compositionally biased region" description="Low complexity" evidence="1">
    <location>
        <begin position="146"/>
        <end position="169"/>
    </location>
</feature>